<dbReference type="RefSeq" id="WP_343980691.1">
    <property type="nucleotide sequence ID" value="NZ_BAAAJG010000012.1"/>
</dbReference>
<dbReference type="Proteomes" id="UP001597145">
    <property type="component" value="Unassembled WGS sequence"/>
</dbReference>
<gene>
    <name evidence="1" type="ORF">ACFSCY_22055</name>
</gene>
<protein>
    <submittedName>
        <fullName evidence="1">Uncharacterized protein</fullName>
    </submittedName>
</protein>
<organism evidence="1 2">
    <name type="scientific">Pseudonocardia aurantiaca</name>
    <dbReference type="NCBI Taxonomy" id="75290"/>
    <lineage>
        <taxon>Bacteria</taxon>
        <taxon>Bacillati</taxon>
        <taxon>Actinomycetota</taxon>
        <taxon>Actinomycetes</taxon>
        <taxon>Pseudonocardiales</taxon>
        <taxon>Pseudonocardiaceae</taxon>
        <taxon>Pseudonocardia</taxon>
    </lineage>
</organism>
<reference evidence="2" key="1">
    <citation type="journal article" date="2019" name="Int. J. Syst. Evol. Microbiol.">
        <title>The Global Catalogue of Microorganisms (GCM) 10K type strain sequencing project: providing services to taxonomists for standard genome sequencing and annotation.</title>
        <authorList>
            <consortium name="The Broad Institute Genomics Platform"/>
            <consortium name="The Broad Institute Genome Sequencing Center for Infectious Disease"/>
            <person name="Wu L."/>
            <person name="Ma J."/>
        </authorList>
    </citation>
    <scope>NUCLEOTIDE SEQUENCE [LARGE SCALE GENOMIC DNA]</scope>
    <source>
        <strain evidence="2">JCM 12165</strain>
    </source>
</reference>
<accession>A0ABW4FNE3</accession>
<proteinExistence type="predicted"/>
<name>A0ABW4FNE3_9PSEU</name>
<evidence type="ECO:0000313" key="2">
    <source>
        <dbReference type="Proteomes" id="UP001597145"/>
    </source>
</evidence>
<evidence type="ECO:0000313" key="1">
    <source>
        <dbReference type="EMBL" id="MFD1532119.1"/>
    </source>
</evidence>
<comment type="caution">
    <text evidence="1">The sequence shown here is derived from an EMBL/GenBank/DDBJ whole genome shotgun (WGS) entry which is preliminary data.</text>
</comment>
<sequence>MWLRPGDRPELTAILPRRTALVRASGDPAFAAAAEATLREIAMRRDHGGEFQYTGYALRPVTTEQEKTA</sequence>
<dbReference type="EMBL" id="JBHUCP010000017">
    <property type="protein sequence ID" value="MFD1532119.1"/>
    <property type="molecule type" value="Genomic_DNA"/>
</dbReference>
<keyword evidence="2" id="KW-1185">Reference proteome</keyword>